<dbReference type="AlphaFoldDB" id="A0A9P0FI67"/>
<feature type="transmembrane region" description="Helical" evidence="6">
    <location>
        <begin position="55"/>
        <end position="77"/>
    </location>
</feature>
<dbReference type="GO" id="GO:0016567">
    <property type="term" value="P:protein ubiquitination"/>
    <property type="evidence" value="ECO:0007669"/>
    <property type="project" value="InterPro"/>
</dbReference>
<evidence type="ECO:0000256" key="4">
    <source>
        <dbReference type="ARBA" id="ARBA00022989"/>
    </source>
</evidence>
<dbReference type="GO" id="GO:0016020">
    <property type="term" value="C:membrane"/>
    <property type="evidence" value="ECO:0007669"/>
    <property type="project" value="UniProtKB-SubCell"/>
</dbReference>
<dbReference type="InterPro" id="IPR018801">
    <property type="entry name" value="TM129"/>
</dbReference>
<accession>A0A9P0FI67</accession>
<evidence type="ECO:0000313" key="8">
    <source>
        <dbReference type="Proteomes" id="UP001154078"/>
    </source>
</evidence>
<keyword evidence="3 6" id="KW-0812">Transmembrane</keyword>
<keyword evidence="8" id="KW-1185">Reference proteome</keyword>
<dbReference type="Proteomes" id="UP001154078">
    <property type="component" value="Chromosome 4"/>
</dbReference>
<dbReference type="EMBL" id="OV121135">
    <property type="protein sequence ID" value="CAH0554619.1"/>
    <property type="molecule type" value="Genomic_DNA"/>
</dbReference>
<keyword evidence="5 6" id="KW-0472">Membrane</keyword>
<evidence type="ECO:0008006" key="9">
    <source>
        <dbReference type="Google" id="ProtNLM"/>
    </source>
</evidence>
<sequence>MALELFTIFYFIISAGLIYPPAEFVAVGLTIENLFSKFLGNPLENILQYHLKRSILSLFVYSMLPLVYILMILYLNYVEFSFLFSDTSLIIKCFTTTAIVLPMFAMYQIYNWVSNNYKSHPTVQNLSKFASESENWETLASEINTEYRRITKVSLKINPIVTLVVTDSWVLKICPFVTHIAKLEDTNIQVVESRLFSLAQDYSENQVLKLEVKSRNNKFENFNILLNILAFRELESQLQRRIPISTGITIHRTDAEQFIHEFKKVVNENPKYHPTEESEERCIGCFQALPDVKLKKNCQDVNEAQNCTTCQCRPSWCLQCMGQWFASRQDPEKKSEWMSSKCTCPMCRSIFCVLDVHLLENN</sequence>
<dbReference type="PANTHER" id="PTHR31322">
    <property type="entry name" value="E3 UBIQUITIN-PROTEIN LIGASE TM129"/>
    <property type="match status" value="1"/>
</dbReference>
<proteinExistence type="inferred from homology"/>
<evidence type="ECO:0000256" key="3">
    <source>
        <dbReference type="ARBA" id="ARBA00022692"/>
    </source>
</evidence>
<evidence type="ECO:0000256" key="6">
    <source>
        <dbReference type="SAM" id="Phobius"/>
    </source>
</evidence>
<protein>
    <recommendedName>
        <fullName evidence="9">Transmembrane protein 129</fullName>
    </recommendedName>
</protein>
<dbReference type="Pfam" id="PF10272">
    <property type="entry name" value="Tmpp129"/>
    <property type="match status" value="1"/>
</dbReference>
<evidence type="ECO:0000256" key="2">
    <source>
        <dbReference type="ARBA" id="ARBA00007332"/>
    </source>
</evidence>
<dbReference type="GO" id="GO:0061630">
    <property type="term" value="F:ubiquitin protein ligase activity"/>
    <property type="evidence" value="ECO:0007669"/>
    <property type="project" value="InterPro"/>
</dbReference>
<keyword evidence="4 6" id="KW-1133">Transmembrane helix</keyword>
<feature type="transmembrane region" description="Helical" evidence="6">
    <location>
        <begin position="6"/>
        <end position="35"/>
    </location>
</feature>
<dbReference type="PANTHER" id="PTHR31322:SF2">
    <property type="entry name" value="E3 UBIQUITIN-PROTEIN LIGASE TM129"/>
    <property type="match status" value="1"/>
</dbReference>
<organism evidence="7 8">
    <name type="scientific">Brassicogethes aeneus</name>
    <name type="common">Rape pollen beetle</name>
    <name type="synonym">Meligethes aeneus</name>
    <dbReference type="NCBI Taxonomy" id="1431903"/>
    <lineage>
        <taxon>Eukaryota</taxon>
        <taxon>Metazoa</taxon>
        <taxon>Ecdysozoa</taxon>
        <taxon>Arthropoda</taxon>
        <taxon>Hexapoda</taxon>
        <taxon>Insecta</taxon>
        <taxon>Pterygota</taxon>
        <taxon>Neoptera</taxon>
        <taxon>Endopterygota</taxon>
        <taxon>Coleoptera</taxon>
        <taxon>Polyphaga</taxon>
        <taxon>Cucujiformia</taxon>
        <taxon>Nitidulidae</taxon>
        <taxon>Meligethinae</taxon>
        <taxon>Brassicogethes</taxon>
    </lineage>
</organism>
<dbReference type="OrthoDB" id="10055027at2759"/>
<evidence type="ECO:0000313" key="7">
    <source>
        <dbReference type="EMBL" id="CAH0554619.1"/>
    </source>
</evidence>
<comment type="similarity">
    <text evidence="2">Belongs to the TMEM129 family.</text>
</comment>
<feature type="transmembrane region" description="Helical" evidence="6">
    <location>
        <begin position="89"/>
        <end position="110"/>
    </location>
</feature>
<comment type="subcellular location">
    <subcellularLocation>
        <location evidence="1">Membrane</location>
        <topology evidence="1">Multi-pass membrane protein</topology>
    </subcellularLocation>
</comment>
<evidence type="ECO:0000256" key="5">
    <source>
        <dbReference type="ARBA" id="ARBA00023136"/>
    </source>
</evidence>
<evidence type="ECO:0000256" key="1">
    <source>
        <dbReference type="ARBA" id="ARBA00004141"/>
    </source>
</evidence>
<name>A0A9P0FI67_BRAAE</name>
<reference evidence="7" key="1">
    <citation type="submission" date="2021-12" db="EMBL/GenBank/DDBJ databases">
        <authorList>
            <person name="King R."/>
        </authorList>
    </citation>
    <scope>NUCLEOTIDE SEQUENCE</scope>
</reference>
<gene>
    <name evidence="7" type="ORF">MELIAE_LOCUS6164</name>
</gene>
<dbReference type="GO" id="GO:0005783">
    <property type="term" value="C:endoplasmic reticulum"/>
    <property type="evidence" value="ECO:0007669"/>
    <property type="project" value="TreeGrafter"/>
</dbReference>